<dbReference type="AlphaFoldDB" id="F4RX75"/>
<feature type="compositionally biased region" description="Low complexity" evidence="1">
    <location>
        <begin position="74"/>
        <end position="136"/>
    </location>
</feature>
<dbReference type="RefSeq" id="XP_007413712.1">
    <property type="nucleotide sequence ID" value="XM_007413650.1"/>
</dbReference>
<keyword evidence="4" id="KW-1185">Reference proteome</keyword>
<gene>
    <name evidence="3" type="ORF">MELLADRAFT_90525</name>
</gene>
<keyword evidence="2" id="KW-1133">Transmembrane helix</keyword>
<feature type="region of interest" description="Disordered" evidence="1">
    <location>
        <begin position="273"/>
        <end position="328"/>
    </location>
</feature>
<name>F4RX75_MELLP</name>
<dbReference type="KEGG" id="mlr:MELLADRAFT_90525"/>
<feature type="compositionally biased region" description="Polar residues" evidence="1">
    <location>
        <begin position="281"/>
        <end position="292"/>
    </location>
</feature>
<keyword evidence="2" id="KW-0812">Transmembrane</keyword>
<evidence type="ECO:0000313" key="3">
    <source>
        <dbReference type="EMBL" id="EGG02919.1"/>
    </source>
</evidence>
<sequence>MPCHTNRPKPTLTASFAFNDLLDLIDNNIETFDMPDGNSSPTNAVVSLAFPSDDDLTPPTITFTNAFTPLATSSSLSEDSASQTPSELTTTPAPLPSSTYTIPTSTAPLPTATSTDYFSSSPSSTSSATENSIPTSTSPPAPLATADSQVSPPPDQSIDESTPAIKIVGIIFAIAGAFILIAFIIRSIIRYKRKRKSKINDLEQLPSQNSLNSSSKTAKSSISSRNQDKLKNQISYPITIPENSFHPFTPRPLPAGLPPRRMIPVSKPLRMTQGRRGIGSLTPSSSALTQMPTPRLPRAPKSIRTIYPPRGRTNLNSSGSSSDSMLSYPTTIESKVDPEGVAQVNAPIRLWPITESSKRTRLVKK</sequence>
<protein>
    <submittedName>
        <fullName evidence="3">Uncharacterized protein</fullName>
    </submittedName>
</protein>
<organism evidence="4">
    <name type="scientific">Melampsora larici-populina (strain 98AG31 / pathotype 3-4-7)</name>
    <name type="common">Poplar leaf rust fungus</name>
    <dbReference type="NCBI Taxonomy" id="747676"/>
    <lineage>
        <taxon>Eukaryota</taxon>
        <taxon>Fungi</taxon>
        <taxon>Dikarya</taxon>
        <taxon>Basidiomycota</taxon>
        <taxon>Pucciniomycotina</taxon>
        <taxon>Pucciniomycetes</taxon>
        <taxon>Pucciniales</taxon>
        <taxon>Melampsoraceae</taxon>
        <taxon>Melampsora</taxon>
    </lineage>
</organism>
<evidence type="ECO:0000313" key="4">
    <source>
        <dbReference type="Proteomes" id="UP000001072"/>
    </source>
</evidence>
<evidence type="ECO:0000256" key="2">
    <source>
        <dbReference type="SAM" id="Phobius"/>
    </source>
</evidence>
<dbReference type="Proteomes" id="UP000001072">
    <property type="component" value="Unassembled WGS sequence"/>
</dbReference>
<keyword evidence="2" id="KW-0472">Membrane</keyword>
<dbReference type="GeneID" id="18935607"/>
<dbReference type="HOGENOM" id="CLU_758826_0_0_1"/>
<feature type="region of interest" description="Disordered" evidence="1">
    <location>
        <begin position="74"/>
        <end position="159"/>
    </location>
</feature>
<dbReference type="OrthoDB" id="10675369at2759"/>
<dbReference type="VEuPathDB" id="FungiDB:MELLADRAFT_90525"/>
<proteinExistence type="predicted"/>
<evidence type="ECO:0000256" key="1">
    <source>
        <dbReference type="SAM" id="MobiDB-lite"/>
    </source>
</evidence>
<feature type="compositionally biased region" description="Low complexity" evidence="1">
    <location>
        <begin position="206"/>
        <end position="224"/>
    </location>
</feature>
<dbReference type="EMBL" id="GL883127">
    <property type="protein sequence ID" value="EGG02919.1"/>
    <property type="molecule type" value="Genomic_DNA"/>
</dbReference>
<accession>F4RX75</accession>
<feature type="transmembrane region" description="Helical" evidence="2">
    <location>
        <begin position="167"/>
        <end position="189"/>
    </location>
</feature>
<feature type="region of interest" description="Disordered" evidence="1">
    <location>
        <begin position="206"/>
        <end position="230"/>
    </location>
</feature>
<reference evidence="4" key="1">
    <citation type="journal article" date="2011" name="Proc. Natl. Acad. Sci. U.S.A.">
        <title>Obligate biotrophy features unraveled by the genomic analysis of rust fungi.</title>
        <authorList>
            <person name="Duplessis S."/>
            <person name="Cuomo C.A."/>
            <person name="Lin Y.-C."/>
            <person name="Aerts A."/>
            <person name="Tisserant E."/>
            <person name="Veneault-Fourrey C."/>
            <person name="Joly D.L."/>
            <person name="Hacquard S."/>
            <person name="Amselem J."/>
            <person name="Cantarel B.L."/>
            <person name="Chiu R."/>
            <person name="Coutinho P.M."/>
            <person name="Feau N."/>
            <person name="Field M."/>
            <person name="Frey P."/>
            <person name="Gelhaye E."/>
            <person name="Goldberg J."/>
            <person name="Grabherr M.G."/>
            <person name="Kodira C.D."/>
            <person name="Kohler A."/>
            <person name="Kuees U."/>
            <person name="Lindquist E.A."/>
            <person name="Lucas S.M."/>
            <person name="Mago R."/>
            <person name="Mauceli E."/>
            <person name="Morin E."/>
            <person name="Murat C."/>
            <person name="Pangilinan J.L."/>
            <person name="Park R."/>
            <person name="Pearson M."/>
            <person name="Quesneville H."/>
            <person name="Rouhier N."/>
            <person name="Sakthikumar S."/>
            <person name="Salamov A.A."/>
            <person name="Schmutz J."/>
            <person name="Selles B."/>
            <person name="Shapiro H."/>
            <person name="Tanguay P."/>
            <person name="Tuskan G.A."/>
            <person name="Henrissat B."/>
            <person name="Van de Peer Y."/>
            <person name="Rouze P."/>
            <person name="Ellis J.G."/>
            <person name="Dodds P.N."/>
            <person name="Schein J.E."/>
            <person name="Zhong S."/>
            <person name="Hamelin R.C."/>
            <person name="Grigoriev I.V."/>
            <person name="Szabo L.J."/>
            <person name="Martin F."/>
        </authorList>
    </citation>
    <scope>NUCLEOTIDE SEQUENCE [LARGE SCALE GENOMIC DNA]</scope>
    <source>
        <strain evidence="4">98AG31 / pathotype 3-4-7</strain>
    </source>
</reference>
<dbReference type="InParanoid" id="F4RX75"/>
<feature type="compositionally biased region" description="Low complexity" evidence="1">
    <location>
        <begin position="317"/>
        <end position="327"/>
    </location>
</feature>